<evidence type="ECO:0000259" key="3">
    <source>
        <dbReference type="Pfam" id="PF25053"/>
    </source>
</evidence>
<dbReference type="InterPro" id="IPR056693">
    <property type="entry name" value="DUF7791"/>
</dbReference>
<dbReference type="PANTHER" id="PTHR10039:SF5">
    <property type="entry name" value="NACHT DOMAIN-CONTAINING PROTEIN"/>
    <property type="match status" value="1"/>
</dbReference>
<evidence type="ECO:0008006" key="6">
    <source>
        <dbReference type="Google" id="ProtNLM"/>
    </source>
</evidence>
<keyword evidence="5" id="KW-1185">Reference proteome</keyword>
<proteinExistence type="predicted"/>
<dbReference type="Gene3D" id="3.40.50.300">
    <property type="entry name" value="P-loop containing nucleotide triphosphate hydrolases"/>
    <property type="match status" value="1"/>
</dbReference>
<dbReference type="EMBL" id="JAGMUX010000006">
    <property type="protein sequence ID" value="KAH7255165.1"/>
    <property type="molecule type" value="Genomic_DNA"/>
</dbReference>
<accession>A0A9P9KFC8</accession>
<feature type="domain" description="Nephrocystin 3-like N-terminal" evidence="2">
    <location>
        <begin position="287"/>
        <end position="422"/>
    </location>
</feature>
<reference evidence="4" key="1">
    <citation type="journal article" date="2021" name="Nat. Commun.">
        <title>Genetic determinants of endophytism in the Arabidopsis root mycobiome.</title>
        <authorList>
            <person name="Mesny F."/>
            <person name="Miyauchi S."/>
            <person name="Thiergart T."/>
            <person name="Pickel B."/>
            <person name="Atanasova L."/>
            <person name="Karlsson M."/>
            <person name="Huettel B."/>
            <person name="Barry K.W."/>
            <person name="Haridas S."/>
            <person name="Chen C."/>
            <person name="Bauer D."/>
            <person name="Andreopoulos W."/>
            <person name="Pangilinan J."/>
            <person name="LaButti K."/>
            <person name="Riley R."/>
            <person name="Lipzen A."/>
            <person name="Clum A."/>
            <person name="Drula E."/>
            <person name="Henrissat B."/>
            <person name="Kohler A."/>
            <person name="Grigoriev I.V."/>
            <person name="Martin F.M."/>
            <person name="Hacquard S."/>
        </authorList>
    </citation>
    <scope>NUCLEOTIDE SEQUENCE</scope>
    <source>
        <strain evidence="4">MPI-CAGE-AT-0023</strain>
    </source>
</reference>
<comment type="caution">
    <text evidence="4">The sequence shown here is derived from an EMBL/GenBank/DDBJ whole genome shotgun (WGS) entry which is preliminary data.</text>
</comment>
<dbReference type="PANTHER" id="PTHR10039">
    <property type="entry name" value="AMELOGENIN"/>
    <property type="match status" value="1"/>
</dbReference>
<evidence type="ECO:0000313" key="5">
    <source>
        <dbReference type="Proteomes" id="UP000720189"/>
    </source>
</evidence>
<keyword evidence="1" id="KW-0677">Repeat</keyword>
<organism evidence="4 5">
    <name type="scientific">Fusarium redolens</name>
    <dbReference type="NCBI Taxonomy" id="48865"/>
    <lineage>
        <taxon>Eukaryota</taxon>
        <taxon>Fungi</taxon>
        <taxon>Dikarya</taxon>
        <taxon>Ascomycota</taxon>
        <taxon>Pezizomycotina</taxon>
        <taxon>Sordariomycetes</taxon>
        <taxon>Hypocreomycetidae</taxon>
        <taxon>Hypocreales</taxon>
        <taxon>Nectriaceae</taxon>
        <taxon>Fusarium</taxon>
        <taxon>Fusarium redolens species complex</taxon>
    </lineage>
</organism>
<sequence>MSGAEAALLGVGILCNAMQIITFAKDSIHVYRNIRDGRSPDPKLDSYLKNAKASFDEMKQVTAQIGPLSQTHQQIVDAGRRVHECVDELQQSFAKLHVDDASKCGFRGKVAASKKSAAALWRGKELEDAEKNLHRNEQLLHSLLLDRVCSQSQAAEITSLQCFQHLAGALQSIISQLVDGSTKVSDLVTDFSSNMSNRLANEHATTRTVIEDHVTSAENTIRQSISQSVDHLRQELLEREEDKAFEKQHEQLLASLRFPEMNSRKNKISNNYPGTFANGDPGFDCFPGWLQSDSSTFWISGKPASGKSSLMKFLAFNHLTVDHLKIWHSNVRIITHFFWKPGQLLQRNVEGMVLSLLYQALDGRLGLGRKLCQVQPSVRHKRSHSDWSLEELTEALIWSLEASPEAFCIFLDGLDEAKELEDLPWPGWTNAEVIYKLLEVNDVKLWAFRLRVHQLNNLDIIHFVRERLETCGLESRDRDELVYKTVRRAEGVFLWVALVVDRLNRAIRQGYATIEMLQERLEQTPSDLTTLYTDMWGRIGDDAQLRSIRVTASLYFNLIIIARKANSYLSKSSYSWGSKTMGMSSLLIMATAAQYKSMETILSTGRVMAVEDLLAMCSRAETELKLACRGLLEVTQRTQEVPSCWTGDERLREYNFTKVDFIHRSAFDFFMNTEPGLECLHACGSSQSEQASRLLAAHLIRARFIQFRRDLHSTPLNIYQLGSDRAIFCDSYLLIAITISFNTHLFAEGEWQLAGLFSGHIYWTMPLSSQPSSTYLELEFIEASISVVTFYRTFWRHIFDVKSLLDKYPPSLFIDAVPIVIRALSMFDWHDSFSTYLELLKYTFGRLQCIATEEAHHRVAVKTSLRALHCWYLCYCLGGFNPLDRVDRAGRLDELLDMDLLVQQSETFLLEEDWQHRFLLVFEAGNRYGNPFQFFPIQECFDSGCHYALVAVSFATTYRVLNELLSGHSLGTPDVQVPRGVNSCFDIILVADTYGPSTDSGMPSVDFYTPGTRFHDQIEHLLRIRPAKPKGLGGERSWPEMLKCPGTELSPIDASQAFSYVMDALKERGIDLLLPDSLMWLKNVPTE</sequence>
<dbReference type="SUPFAM" id="SSF52540">
    <property type="entry name" value="P-loop containing nucleoside triphosphate hydrolases"/>
    <property type="match status" value="1"/>
</dbReference>
<dbReference type="GeneID" id="70225364"/>
<protein>
    <recommendedName>
        <fullName evidence="6">NACHT domain-containing protein</fullName>
    </recommendedName>
</protein>
<feature type="domain" description="DUF7791" evidence="3">
    <location>
        <begin position="604"/>
        <end position="706"/>
    </location>
</feature>
<dbReference type="OrthoDB" id="5086500at2759"/>
<name>A0A9P9KFC8_FUSRE</name>
<gene>
    <name evidence="4" type="ORF">BKA55DRAFT_592550</name>
</gene>
<evidence type="ECO:0000313" key="4">
    <source>
        <dbReference type="EMBL" id="KAH7255165.1"/>
    </source>
</evidence>
<dbReference type="AlphaFoldDB" id="A0A9P9KFC8"/>
<dbReference type="InterPro" id="IPR056884">
    <property type="entry name" value="NPHP3-like_N"/>
</dbReference>
<dbReference type="Proteomes" id="UP000720189">
    <property type="component" value="Unassembled WGS sequence"/>
</dbReference>
<dbReference type="InterPro" id="IPR027417">
    <property type="entry name" value="P-loop_NTPase"/>
</dbReference>
<dbReference type="Pfam" id="PF25053">
    <property type="entry name" value="DUF7791"/>
    <property type="match status" value="1"/>
</dbReference>
<evidence type="ECO:0000259" key="2">
    <source>
        <dbReference type="Pfam" id="PF24883"/>
    </source>
</evidence>
<dbReference type="RefSeq" id="XP_046050734.1">
    <property type="nucleotide sequence ID" value="XM_046195410.1"/>
</dbReference>
<dbReference type="Pfam" id="PF24883">
    <property type="entry name" value="NPHP3_N"/>
    <property type="match status" value="1"/>
</dbReference>
<evidence type="ECO:0000256" key="1">
    <source>
        <dbReference type="ARBA" id="ARBA00022737"/>
    </source>
</evidence>